<dbReference type="NCBIfam" id="TIGR00206">
    <property type="entry name" value="fliF"/>
    <property type="match status" value="1"/>
</dbReference>
<evidence type="ECO:0000256" key="7">
    <source>
        <dbReference type="ARBA" id="ARBA00023136"/>
    </source>
</evidence>
<dbReference type="InterPro" id="IPR043427">
    <property type="entry name" value="YscJ/FliF"/>
</dbReference>
<dbReference type="InterPro" id="IPR006182">
    <property type="entry name" value="FliF_N_dom"/>
</dbReference>
<evidence type="ECO:0000256" key="9">
    <source>
        <dbReference type="PIRNR" id="PIRNR004862"/>
    </source>
</evidence>
<dbReference type="PIRSF" id="PIRSF004862">
    <property type="entry name" value="FliF"/>
    <property type="match status" value="1"/>
</dbReference>
<organism evidence="14 15">
    <name type="scientific">Clostridium lentum</name>
    <dbReference type="NCBI Taxonomy" id="2763037"/>
    <lineage>
        <taxon>Bacteria</taxon>
        <taxon>Bacillati</taxon>
        <taxon>Bacillota</taxon>
        <taxon>Clostridia</taxon>
        <taxon>Eubacteriales</taxon>
        <taxon>Clostridiaceae</taxon>
        <taxon>Clostridium</taxon>
    </lineage>
</organism>
<comment type="subcellular location">
    <subcellularLocation>
        <location evidence="1 9">Bacterial flagellum basal body</location>
    </subcellularLocation>
    <subcellularLocation>
        <location evidence="2">Cell membrane</location>
        <topology evidence="2">Multi-pass membrane protein</topology>
    </subcellularLocation>
</comment>
<keyword evidence="6 11" id="KW-1133">Transmembrane helix</keyword>
<keyword evidence="14" id="KW-0282">Flagellum</keyword>
<evidence type="ECO:0000259" key="12">
    <source>
        <dbReference type="Pfam" id="PF01514"/>
    </source>
</evidence>
<dbReference type="InterPro" id="IPR045851">
    <property type="entry name" value="AMP-bd_C_sf"/>
</dbReference>
<feature type="domain" description="Flagellar M-ring C-terminal" evidence="13">
    <location>
        <begin position="257"/>
        <end position="406"/>
    </location>
</feature>
<feature type="domain" description="Flagellar M-ring N-terminal" evidence="12">
    <location>
        <begin position="45"/>
        <end position="215"/>
    </location>
</feature>
<evidence type="ECO:0000256" key="3">
    <source>
        <dbReference type="ARBA" id="ARBA00007971"/>
    </source>
</evidence>
<comment type="similarity">
    <text evidence="3 9">Belongs to the FliF family.</text>
</comment>
<keyword evidence="4" id="KW-1003">Cell membrane</keyword>
<evidence type="ECO:0000256" key="4">
    <source>
        <dbReference type="ARBA" id="ARBA00022475"/>
    </source>
</evidence>
<keyword evidence="14" id="KW-0966">Cell projection</keyword>
<feature type="transmembrane region" description="Helical" evidence="11">
    <location>
        <begin position="428"/>
        <end position="448"/>
    </location>
</feature>
<feature type="region of interest" description="Disordered" evidence="10">
    <location>
        <begin position="293"/>
        <end position="343"/>
    </location>
</feature>
<evidence type="ECO:0000256" key="1">
    <source>
        <dbReference type="ARBA" id="ARBA00004117"/>
    </source>
</evidence>
<dbReference type="EMBL" id="JACOOQ010000019">
    <property type="protein sequence ID" value="MBC5640894.1"/>
    <property type="molecule type" value="Genomic_DNA"/>
</dbReference>
<dbReference type="Proteomes" id="UP000662088">
    <property type="component" value="Unassembled WGS sequence"/>
</dbReference>
<dbReference type="Gene3D" id="3.30.300.30">
    <property type="match status" value="1"/>
</dbReference>
<keyword evidence="15" id="KW-1185">Reference proteome</keyword>
<dbReference type="Pfam" id="PF08345">
    <property type="entry name" value="YscJ_FliF_C"/>
    <property type="match status" value="1"/>
</dbReference>
<keyword evidence="5 11" id="KW-0812">Transmembrane</keyword>
<comment type="function">
    <text evidence="9">The M ring may be actively involved in energy transduction.</text>
</comment>
<dbReference type="RefSeq" id="WP_186835447.1">
    <property type="nucleotide sequence ID" value="NZ_JACOOQ010000019.1"/>
</dbReference>
<dbReference type="InterPro" id="IPR000067">
    <property type="entry name" value="FlgMring_FliF"/>
</dbReference>
<gene>
    <name evidence="14" type="primary">fliF</name>
    <name evidence="14" type="ORF">H8R92_10755</name>
</gene>
<evidence type="ECO:0000256" key="2">
    <source>
        <dbReference type="ARBA" id="ARBA00004651"/>
    </source>
</evidence>
<protein>
    <recommendedName>
        <fullName evidence="9">Flagellar M-ring protein</fullName>
    </recommendedName>
</protein>
<dbReference type="AlphaFoldDB" id="A0A8I0AEG2"/>
<evidence type="ECO:0000256" key="8">
    <source>
        <dbReference type="ARBA" id="ARBA00023143"/>
    </source>
</evidence>
<evidence type="ECO:0000256" key="11">
    <source>
        <dbReference type="SAM" id="Phobius"/>
    </source>
</evidence>
<evidence type="ECO:0000313" key="14">
    <source>
        <dbReference type="EMBL" id="MBC5640894.1"/>
    </source>
</evidence>
<name>A0A8I0AEG2_9CLOT</name>
<reference evidence="14" key="1">
    <citation type="submission" date="2020-08" db="EMBL/GenBank/DDBJ databases">
        <title>Genome public.</title>
        <authorList>
            <person name="Liu C."/>
            <person name="Sun Q."/>
        </authorList>
    </citation>
    <scope>NUCLEOTIDE SEQUENCE</scope>
    <source>
        <strain evidence="14">NSJ-42</strain>
    </source>
</reference>
<evidence type="ECO:0000256" key="5">
    <source>
        <dbReference type="ARBA" id="ARBA00022692"/>
    </source>
</evidence>
<feature type="transmembrane region" description="Helical" evidence="11">
    <location>
        <begin position="21"/>
        <end position="43"/>
    </location>
</feature>
<keyword evidence="7 11" id="KW-0472">Membrane</keyword>
<keyword evidence="14" id="KW-0969">Cilium</keyword>
<evidence type="ECO:0000259" key="13">
    <source>
        <dbReference type="Pfam" id="PF08345"/>
    </source>
</evidence>
<dbReference type="GO" id="GO:0003774">
    <property type="term" value="F:cytoskeletal motor activity"/>
    <property type="evidence" value="ECO:0007669"/>
    <property type="project" value="InterPro"/>
</dbReference>
<comment type="caution">
    <text evidence="14">The sequence shown here is derived from an EMBL/GenBank/DDBJ whole genome shotgun (WGS) entry which is preliminary data.</text>
</comment>
<dbReference type="PANTHER" id="PTHR30046:SF0">
    <property type="entry name" value="FLAGELLAR M-RING PROTEIN"/>
    <property type="match status" value="1"/>
</dbReference>
<proteinExistence type="inferred from homology"/>
<dbReference type="GO" id="GO:0009431">
    <property type="term" value="C:bacterial-type flagellum basal body, MS ring"/>
    <property type="evidence" value="ECO:0007669"/>
    <property type="project" value="InterPro"/>
</dbReference>
<evidence type="ECO:0000256" key="10">
    <source>
        <dbReference type="SAM" id="MobiDB-lite"/>
    </source>
</evidence>
<keyword evidence="8 9" id="KW-0975">Bacterial flagellum</keyword>
<dbReference type="Pfam" id="PF01514">
    <property type="entry name" value="YscJ_FliF"/>
    <property type="match status" value="1"/>
</dbReference>
<dbReference type="PANTHER" id="PTHR30046">
    <property type="entry name" value="FLAGELLAR M-RING PROTEIN"/>
    <property type="match status" value="1"/>
</dbReference>
<dbReference type="InterPro" id="IPR013556">
    <property type="entry name" value="Flag_M-ring_C"/>
</dbReference>
<accession>A0A8I0AEG2</accession>
<dbReference type="GO" id="GO:0071973">
    <property type="term" value="P:bacterial-type flagellum-dependent cell motility"/>
    <property type="evidence" value="ECO:0007669"/>
    <property type="project" value="InterPro"/>
</dbReference>
<evidence type="ECO:0000313" key="15">
    <source>
        <dbReference type="Proteomes" id="UP000662088"/>
    </source>
</evidence>
<dbReference type="GO" id="GO:0005886">
    <property type="term" value="C:plasma membrane"/>
    <property type="evidence" value="ECO:0007669"/>
    <property type="project" value="UniProtKB-SubCell"/>
</dbReference>
<evidence type="ECO:0000256" key="6">
    <source>
        <dbReference type="ARBA" id="ARBA00022989"/>
    </source>
</evidence>
<dbReference type="PRINTS" id="PR01009">
    <property type="entry name" value="FLGMRINGFLIF"/>
</dbReference>
<sequence length="526" mass="57472">MDKFLEVFKKLLEKFKNLSKGVKIASIISAITLIIAISSLFFYQSSNKYSVLFSGLDSADSKTVLSALEEQGVNFKVEGDSILVDKSVVDKLRLQLASNLTMGSTGYELMDSGSSFGMTEEEFQIKKLRMQQGELEKTIKSFEQISDARVHITLPTNSVFADEKEPGSAAVYVKLVAGKTLSQEQVKSIVALVSGSTAISKDNIQVMDSNMNLLSEDSSFKLDENSDQNVTSTSIATQLELEKKYEAQLQKSILELLTPVLGNGKVKVMVSADLDFDSTKVTETVVDPNKVIISQKTSKSENNSSEGNDNASGSGSVIDENMGNTIVTNDKNTKSTTEEQTTNYEVGKTETIKIKAPGEVKSLSASVIVDGEINDALRTAIEQSVSAAVGLNAERGDRVSVAGITFNTKDTGNITDPFAEPEANNNNMIYMIIAGVVGAILLIVFIVLRSKKKKTNKEVVTEEEGNLLDIVIEDKISKVEEEELKPIEFEVPNQNIHIENEIKKYAAEKPQQVADIVKSWLVESER</sequence>
<feature type="compositionally biased region" description="Polar residues" evidence="10">
    <location>
        <begin position="293"/>
        <end position="315"/>
    </location>
</feature>